<comment type="caution">
    <text evidence="1">The sequence shown here is derived from an EMBL/GenBank/DDBJ whole genome shotgun (WGS) entry which is preliminary data.</text>
</comment>
<sequence length="109" mass="11545">MTKVLLSRSAQAIGVPLTVRAWRQLAVGIAVRKFAGQRYELDLATDGHAGTERDGHTGGVGSSASMPEALYWQASHAPRTGNSVYGGTVNFKAGLTDAGLQEYLRASQI</sequence>
<organism evidence="1 2">
    <name type="scientific">Tothia fuscella</name>
    <dbReference type="NCBI Taxonomy" id="1048955"/>
    <lineage>
        <taxon>Eukaryota</taxon>
        <taxon>Fungi</taxon>
        <taxon>Dikarya</taxon>
        <taxon>Ascomycota</taxon>
        <taxon>Pezizomycotina</taxon>
        <taxon>Dothideomycetes</taxon>
        <taxon>Pleosporomycetidae</taxon>
        <taxon>Venturiales</taxon>
        <taxon>Cylindrosympodiaceae</taxon>
        <taxon>Tothia</taxon>
    </lineage>
</organism>
<dbReference type="OrthoDB" id="4367622at2759"/>
<protein>
    <submittedName>
        <fullName evidence="1">Uncharacterized protein</fullName>
    </submittedName>
</protein>
<dbReference type="EMBL" id="MU007273">
    <property type="protein sequence ID" value="KAF2414876.1"/>
    <property type="molecule type" value="Genomic_DNA"/>
</dbReference>
<reference evidence="1" key="1">
    <citation type="journal article" date="2020" name="Stud. Mycol.">
        <title>101 Dothideomycetes genomes: a test case for predicting lifestyles and emergence of pathogens.</title>
        <authorList>
            <person name="Haridas S."/>
            <person name="Albert R."/>
            <person name="Binder M."/>
            <person name="Bloem J."/>
            <person name="Labutti K."/>
            <person name="Salamov A."/>
            <person name="Andreopoulos B."/>
            <person name="Baker S."/>
            <person name="Barry K."/>
            <person name="Bills G."/>
            <person name="Bluhm B."/>
            <person name="Cannon C."/>
            <person name="Castanera R."/>
            <person name="Culley D."/>
            <person name="Daum C."/>
            <person name="Ezra D."/>
            <person name="Gonzalez J."/>
            <person name="Henrissat B."/>
            <person name="Kuo A."/>
            <person name="Liang C."/>
            <person name="Lipzen A."/>
            <person name="Lutzoni F."/>
            <person name="Magnuson J."/>
            <person name="Mondo S."/>
            <person name="Nolan M."/>
            <person name="Ohm R."/>
            <person name="Pangilinan J."/>
            <person name="Park H.-J."/>
            <person name="Ramirez L."/>
            <person name="Alfaro M."/>
            <person name="Sun H."/>
            <person name="Tritt A."/>
            <person name="Yoshinaga Y."/>
            <person name="Zwiers L.-H."/>
            <person name="Turgeon B."/>
            <person name="Goodwin S."/>
            <person name="Spatafora J."/>
            <person name="Crous P."/>
            <person name="Grigoriev I."/>
        </authorList>
    </citation>
    <scope>NUCLEOTIDE SEQUENCE</scope>
    <source>
        <strain evidence="1">CBS 130266</strain>
    </source>
</reference>
<proteinExistence type="predicted"/>
<dbReference type="AlphaFoldDB" id="A0A9P4NDR4"/>
<evidence type="ECO:0000313" key="1">
    <source>
        <dbReference type="EMBL" id="KAF2414876.1"/>
    </source>
</evidence>
<keyword evidence="2" id="KW-1185">Reference proteome</keyword>
<accession>A0A9P4NDR4</accession>
<evidence type="ECO:0000313" key="2">
    <source>
        <dbReference type="Proteomes" id="UP000800235"/>
    </source>
</evidence>
<gene>
    <name evidence="1" type="ORF">EJ08DRAFT_201580</name>
</gene>
<dbReference type="Proteomes" id="UP000800235">
    <property type="component" value="Unassembled WGS sequence"/>
</dbReference>
<name>A0A9P4NDR4_9PEZI</name>